<evidence type="ECO:0000313" key="2">
    <source>
        <dbReference type="Proteomes" id="UP000479000"/>
    </source>
</evidence>
<name>A0A6H5HL77_9HEMI</name>
<dbReference type="Proteomes" id="UP000479000">
    <property type="component" value="Unassembled WGS sequence"/>
</dbReference>
<proteinExistence type="predicted"/>
<reference evidence="1 2" key="1">
    <citation type="submission" date="2020-02" db="EMBL/GenBank/DDBJ databases">
        <authorList>
            <person name="Ferguson B K."/>
        </authorList>
    </citation>
    <scope>NUCLEOTIDE SEQUENCE [LARGE SCALE GENOMIC DNA]</scope>
</reference>
<protein>
    <submittedName>
        <fullName evidence="1">Uncharacterized protein</fullName>
    </submittedName>
</protein>
<dbReference type="EMBL" id="CADCXU010028302">
    <property type="protein sequence ID" value="CAB0015019.1"/>
    <property type="molecule type" value="Genomic_DNA"/>
</dbReference>
<evidence type="ECO:0000313" key="1">
    <source>
        <dbReference type="EMBL" id="CAB0015019.1"/>
    </source>
</evidence>
<accession>A0A6H5HL77</accession>
<dbReference type="AlphaFoldDB" id="A0A6H5HL77"/>
<sequence>MSLLFAGMKNAVIYGRHIELPTNHRVSIFARTNLSTRYGCRADEVTPRIHFLVPRLMDFDKNRIPHFRTFSVARGPDKFCIRNQFLNCLLESCYRFGYVRCAPNLVSNFS</sequence>
<keyword evidence="2" id="KW-1185">Reference proteome</keyword>
<organism evidence="1 2">
    <name type="scientific">Nesidiocoris tenuis</name>
    <dbReference type="NCBI Taxonomy" id="355587"/>
    <lineage>
        <taxon>Eukaryota</taxon>
        <taxon>Metazoa</taxon>
        <taxon>Ecdysozoa</taxon>
        <taxon>Arthropoda</taxon>
        <taxon>Hexapoda</taxon>
        <taxon>Insecta</taxon>
        <taxon>Pterygota</taxon>
        <taxon>Neoptera</taxon>
        <taxon>Paraneoptera</taxon>
        <taxon>Hemiptera</taxon>
        <taxon>Heteroptera</taxon>
        <taxon>Panheteroptera</taxon>
        <taxon>Cimicomorpha</taxon>
        <taxon>Miridae</taxon>
        <taxon>Dicyphina</taxon>
        <taxon>Nesidiocoris</taxon>
    </lineage>
</organism>
<gene>
    <name evidence="1" type="ORF">NTEN_LOCUS19416</name>
</gene>